<evidence type="ECO:0000259" key="8">
    <source>
        <dbReference type="PROSITE" id="PS50059"/>
    </source>
</evidence>
<keyword evidence="5 6" id="KW-0413">Isomerase</keyword>
<dbReference type="PANTHER" id="PTHR43811">
    <property type="entry name" value="FKBP-TYPE PEPTIDYL-PROLYL CIS-TRANS ISOMERASE FKPA"/>
    <property type="match status" value="1"/>
</dbReference>
<comment type="similarity">
    <text evidence="2">Belongs to the FKBP-type PPIase family.</text>
</comment>
<evidence type="ECO:0000256" key="3">
    <source>
        <dbReference type="ARBA" id="ARBA00013194"/>
    </source>
</evidence>
<evidence type="ECO:0000256" key="1">
    <source>
        <dbReference type="ARBA" id="ARBA00000971"/>
    </source>
</evidence>
<evidence type="ECO:0000256" key="2">
    <source>
        <dbReference type="ARBA" id="ARBA00006577"/>
    </source>
</evidence>
<dbReference type="GO" id="GO:0003755">
    <property type="term" value="F:peptidyl-prolyl cis-trans isomerase activity"/>
    <property type="evidence" value="ECO:0007669"/>
    <property type="project" value="UniProtKB-KW"/>
</dbReference>
<dbReference type="Gene3D" id="3.10.50.40">
    <property type="match status" value="1"/>
</dbReference>
<dbReference type="RefSeq" id="WP_058726545.1">
    <property type="nucleotide sequence ID" value="NZ_LDQC01000076.1"/>
</dbReference>
<organism evidence="9 10">
    <name type="scientific">Curtobacterium luteum</name>
    <dbReference type="NCBI Taxonomy" id="33881"/>
    <lineage>
        <taxon>Bacteria</taxon>
        <taxon>Bacillati</taxon>
        <taxon>Actinomycetota</taxon>
        <taxon>Actinomycetes</taxon>
        <taxon>Micrococcales</taxon>
        <taxon>Microbacteriaceae</taxon>
        <taxon>Curtobacterium</taxon>
    </lineage>
</organism>
<name>A0A175RLF1_9MICO</name>
<proteinExistence type="inferred from homology"/>
<dbReference type="InterPro" id="IPR046357">
    <property type="entry name" value="PPIase_dom_sf"/>
</dbReference>
<dbReference type="EC" id="5.2.1.8" evidence="3 6"/>
<evidence type="ECO:0000313" key="9">
    <source>
        <dbReference type="EMBL" id="KTR03814.1"/>
    </source>
</evidence>
<dbReference type="OrthoDB" id="25996at2"/>
<dbReference type="Proteomes" id="UP000078252">
    <property type="component" value="Unassembled WGS sequence"/>
</dbReference>
<evidence type="ECO:0000313" key="10">
    <source>
        <dbReference type="Proteomes" id="UP000078252"/>
    </source>
</evidence>
<reference evidence="9 10" key="1">
    <citation type="journal article" date="2016" name="Front. Microbiol.">
        <title>Genomic Resource of Rice Seed Associated Bacteria.</title>
        <authorList>
            <person name="Midha S."/>
            <person name="Bansal K."/>
            <person name="Sharma S."/>
            <person name="Kumar N."/>
            <person name="Patil P.P."/>
            <person name="Chaudhry V."/>
            <person name="Patil P.B."/>
        </authorList>
    </citation>
    <scope>NUCLEOTIDE SEQUENCE [LARGE SCALE GENOMIC DNA]</scope>
    <source>
        <strain evidence="9 10">NS184</strain>
    </source>
</reference>
<comment type="caution">
    <text evidence="9">The sequence shown here is derived from an EMBL/GenBank/DDBJ whole genome shotgun (WGS) entry which is preliminary data.</text>
</comment>
<keyword evidence="4 6" id="KW-0697">Rotamase</keyword>
<protein>
    <recommendedName>
        <fullName evidence="3 6">peptidylprolyl isomerase</fullName>
        <ecNumber evidence="3 6">5.2.1.8</ecNumber>
    </recommendedName>
</protein>
<dbReference type="PROSITE" id="PS50059">
    <property type="entry name" value="FKBP_PPIASE"/>
    <property type="match status" value="1"/>
</dbReference>
<evidence type="ECO:0000256" key="4">
    <source>
        <dbReference type="ARBA" id="ARBA00023110"/>
    </source>
</evidence>
<keyword evidence="7" id="KW-0732">Signal</keyword>
<dbReference type="PATRIC" id="fig|33881.3.peg.3051"/>
<dbReference type="SUPFAM" id="SSF54534">
    <property type="entry name" value="FKBP-like"/>
    <property type="match status" value="1"/>
</dbReference>
<dbReference type="PROSITE" id="PS51257">
    <property type="entry name" value="PROKAR_LIPOPROTEIN"/>
    <property type="match status" value="1"/>
</dbReference>
<dbReference type="STRING" id="33881.NS184_13190"/>
<dbReference type="InterPro" id="IPR001179">
    <property type="entry name" value="PPIase_FKBP_dom"/>
</dbReference>
<feature type="signal peptide" evidence="7">
    <location>
        <begin position="1"/>
        <end position="30"/>
    </location>
</feature>
<accession>A0A175RLF1</accession>
<sequence length="325" mass="31999">MKRLRLLPIALVPAVVLGLAACSGSGSGNATSSPSATSSASASAAAITSCPDPGKASDSVKVSGAVAGGTAPKVSFAKGLSASEPQMTVAVEGDGASLKSGDYAQVSYSVYQAEDASKLGSVGFDSGNPQALSVGGSGFGAILACSKVGDRLVTVGQSSAIGFNTGGDVVVVADIVSKIPTKATGTPQQQDPALPTVKDKADGEPEIAVPSGAKAPSKTEVEVLKQGDGQAIKDGDTALVQYKGVTLEGGKEFDSSWSKGVPTTFTVSEGQLIKGFVTGLVGQKVGSQVLIVTTAADAYGANPPEGSGIPANAPLVFVVDVLALG</sequence>
<evidence type="ECO:0000256" key="6">
    <source>
        <dbReference type="PROSITE-ProRule" id="PRU00277"/>
    </source>
</evidence>
<dbReference type="PANTHER" id="PTHR43811:SF19">
    <property type="entry name" value="39 KDA FK506-BINDING NUCLEAR PROTEIN"/>
    <property type="match status" value="1"/>
</dbReference>
<feature type="domain" description="PPIase FKBP-type" evidence="8">
    <location>
        <begin position="235"/>
        <end position="325"/>
    </location>
</feature>
<evidence type="ECO:0000256" key="5">
    <source>
        <dbReference type="ARBA" id="ARBA00023235"/>
    </source>
</evidence>
<comment type="catalytic activity">
    <reaction evidence="1 6">
        <text>[protein]-peptidylproline (omega=180) = [protein]-peptidylproline (omega=0)</text>
        <dbReference type="Rhea" id="RHEA:16237"/>
        <dbReference type="Rhea" id="RHEA-COMP:10747"/>
        <dbReference type="Rhea" id="RHEA-COMP:10748"/>
        <dbReference type="ChEBI" id="CHEBI:83833"/>
        <dbReference type="ChEBI" id="CHEBI:83834"/>
        <dbReference type="EC" id="5.2.1.8"/>
    </reaction>
</comment>
<dbReference type="EMBL" id="LDQC01000076">
    <property type="protein sequence ID" value="KTR03814.1"/>
    <property type="molecule type" value="Genomic_DNA"/>
</dbReference>
<dbReference type="AlphaFoldDB" id="A0A175RLF1"/>
<dbReference type="Pfam" id="PF00254">
    <property type="entry name" value="FKBP_C"/>
    <property type="match status" value="1"/>
</dbReference>
<evidence type="ECO:0000256" key="7">
    <source>
        <dbReference type="SAM" id="SignalP"/>
    </source>
</evidence>
<gene>
    <name evidence="9" type="ORF">NS184_13190</name>
</gene>
<feature type="chain" id="PRO_5039339402" description="peptidylprolyl isomerase" evidence="7">
    <location>
        <begin position="31"/>
        <end position="325"/>
    </location>
</feature>